<reference evidence="5 6" key="1">
    <citation type="submission" date="2016-11" db="EMBL/GenBank/DDBJ databases">
        <authorList>
            <person name="Jaros S."/>
            <person name="Januszkiewicz K."/>
            <person name="Wedrychowicz H."/>
        </authorList>
    </citation>
    <scope>NUCLEOTIDE SEQUENCE [LARGE SCALE GENOMIC DNA]</scope>
    <source>
        <strain evidence="5 6">DSM 16917</strain>
    </source>
</reference>
<dbReference type="NCBIfam" id="NF001237">
    <property type="entry name" value="PRK00207.1"/>
    <property type="match status" value="1"/>
</dbReference>
<dbReference type="InterPro" id="IPR003787">
    <property type="entry name" value="Sulphur_relay_DsrE/F-like"/>
</dbReference>
<sequence>MSQFLLFVNGAPYGSQHAYSALRFAEAALAEGHAIRQVFFYQDGVHNASRLLCPASDELDLSARWQALHSQGVELVSCVSAGLRRGVIDAEAAEDEERDSTNLAANFLLGGLGEYVTAASEADRVIQFGG</sequence>
<evidence type="ECO:0000313" key="6">
    <source>
        <dbReference type="Proteomes" id="UP000184268"/>
    </source>
</evidence>
<dbReference type="NCBIfam" id="TIGR03012">
    <property type="entry name" value="sulf_tusD_dsrE"/>
    <property type="match status" value="1"/>
</dbReference>
<dbReference type="GO" id="GO:0097163">
    <property type="term" value="F:sulfur carrier activity"/>
    <property type="evidence" value="ECO:0007669"/>
    <property type="project" value="TreeGrafter"/>
</dbReference>
<dbReference type="AlphaFoldDB" id="A0A1M5NLZ3"/>
<dbReference type="Gene3D" id="3.40.1260.10">
    <property type="entry name" value="DsrEFH-like"/>
    <property type="match status" value="1"/>
</dbReference>
<dbReference type="OrthoDB" id="9787483at2"/>
<dbReference type="EMBL" id="FQXG01000001">
    <property type="protein sequence ID" value="SHG90604.1"/>
    <property type="molecule type" value="Genomic_DNA"/>
</dbReference>
<evidence type="ECO:0000256" key="1">
    <source>
        <dbReference type="ARBA" id="ARBA00004496"/>
    </source>
</evidence>
<evidence type="ECO:0000256" key="3">
    <source>
        <dbReference type="ARBA" id="ARBA00022490"/>
    </source>
</evidence>
<name>A0A1M5NLZ3_9GAMM</name>
<evidence type="ECO:0000256" key="2">
    <source>
        <dbReference type="ARBA" id="ARBA00007067"/>
    </source>
</evidence>
<dbReference type="InterPro" id="IPR027396">
    <property type="entry name" value="DsrEFH-like"/>
</dbReference>
<dbReference type="GO" id="GO:0002143">
    <property type="term" value="P:tRNA wobble position uridine thiolation"/>
    <property type="evidence" value="ECO:0007669"/>
    <property type="project" value="TreeGrafter"/>
</dbReference>
<comment type="similarity">
    <text evidence="2">Belongs to the DsrE/TusD family.</text>
</comment>
<evidence type="ECO:0000313" key="5">
    <source>
        <dbReference type="EMBL" id="SHG90604.1"/>
    </source>
</evidence>
<evidence type="ECO:0000256" key="4">
    <source>
        <dbReference type="ARBA" id="ARBA00022679"/>
    </source>
</evidence>
<proteinExistence type="inferred from homology"/>
<dbReference type="FunFam" id="3.40.1260.10:FF:000001">
    <property type="entry name" value="Sulfurtransferase TusD"/>
    <property type="match status" value="1"/>
</dbReference>
<comment type="subcellular location">
    <subcellularLocation>
        <location evidence="1">Cytoplasm</location>
    </subcellularLocation>
</comment>
<dbReference type="STRING" id="299255.SAMN02745129_1110"/>
<dbReference type="RefSeq" id="WP_067658189.1">
    <property type="nucleotide sequence ID" value="NZ_FQXG01000001.1"/>
</dbReference>
<keyword evidence="3" id="KW-0963">Cytoplasm</keyword>
<dbReference type="Pfam" id="PF02635">
    <property type="entry name" value="DsrE"/>
    <property type="match status" value="1"/>
</dbReference>
<accession>A0A1M5NLZ3</accession>
<dbReference type="GO" id="GO:0016783">
    <property type="term" value="F:sulfurtransferase activity"/>
    <property type="evidence" value="ECO:0007669"/>
    <property type="project" value="InterPro"/>
</dbReference>
<dbReference type="GO" id="GO:1990228">
    <property type="term" value="C:sulfurtransferase complex"/>
    <property type="evidence" value="ECO:0007669"/>
    <property type="project" value="TreeGrafter"/>
</dbReference>
<dbReference type="SUPFAM" id="SSF75169">
    <property type="entry name" value="DsrEFH-like"/>
    <property type="match status" value="1"/>
</dbReference>
<dbReference type="InterPro" id="IPR017463">
    <property type="entry name" value="Sulphur_relay_TusD/DsrE"/>
</dbReference>
<keyword evidence="4" id="KW-0808">Transferase</keyword>
<gene>
    <name evidence="5" type="ORF">SAMN02745129_1110</name>
</gene>
<dbReference type="PANTHER" id="PTHR34874:SF3">
    <property type="entry name" value="SULFURTRANSFERASE TUSD"/>
    <property type="match status" value="1"/>
</dbReference>
<dbReference type="PANTHER" id="PTHR34874">
    <property type="entry name" value="PROTEIN YCHN"/>
    <property type="match status" value="1"/>
</dbReference>
<organism evidence="5 6">
    <name type="scientific">Ferrimonas marina</name>
    <dbReference type="NCBI Taxonomy" id="299255"/>
    <lineage>
        <taxon>Bacteria</taxon>
        <taxon>Pseudomonadati</taxon>
        <taxon>Pseudomonadota</taxon>
        <taxon>Gammaproteobacteria</taxon>
        <taxon>Alteromonadales</taxon>
        <taxon>Ferrimonadaceae</taxon>
        <taxon>Ferrimonas</taxon>
    </lineage>
</organism>
<keyword evidence="6" id="KW-1185">Reference proteome</keyword>
<protein>
    <submittedName>
        <fullName evidence="5">tRNA 2-thiouridine synthesizing protein D</fullName>
    </submittedName>
</protein>
<dbReference type="Proteomes" id="UP000184268">
    <property type="component" value="Unassembled WGS sequence"/>
</dbReference>